<keyword evidence="4" id="KW-1185">Reference proteome</keyword>
<dbReference type="InterPro" id="IPR055170">
    <property type="entry name" value="GFO_IDH_MocA-like_dom"/>
</dbReference>
<feature type="domain" description="GFO/IDH/MocA-like oxidoreductase" evidence="2">
    <location>
        <begin position="127"/>
        <end position="248"/>
    </location>
</feature>
<dbReference type="Gene3D" id="3.30.360.10">
    <property type="entry name" value="Dihydrodipicolinate Reductase, domain 2"/>
    <property type="match status" value="1"/>
</dbReference>
<evidence type="ECO:0000313" key="4">
    <source>
        <dbReference type="Proteomes" id="UP000199126"/>
    </source>
</evidence>
<accession>A0A1H8UHS1</accession>
<dbReference type="SUPFAM" id="SSF51735">
    <property type="entry name" value="NAD(P)-binding Rossmann-fold domains"/>
    <property type="match status" value="1"/>
</dbReference>
<dbReference type="EMBL" id="FODV01000011">
    <property type="protein sequence ID" value="SEP02782.1"/>
    <property type="molecule type" value="Genomic_DNA"/>
</dbReference>
<dbReference type="Pfam" id="PF22725">
    <property type="entry name" value="GFO_IDH_MocA_C3"/>
    <property type="match status" value="1"/>
</dbReference>
<dbReference type="Pfam" id="PF01408">
    <property type="entry name" value="GFO_IDH_MocA"/>
    <property type="match status" value="1"/>
</dbReference>
<dbReference type="Gene3D" id="3.40.50.720">
    <property type="entry name" value="NAD(P)-binding Rossmann-like Domain"/>
    <property type="match status" value="1"/>
</dbReference>
<dbReference type="GO" id="GO:0000166">
    <property type="term" value="F:nucleotide binding"/>
    <property type="evidence" value="ECO:0007669"/>
    <property type="project" value="InterPro"/>
</dbReference>
<feature type="domain" description="Gfo/Idh/MocA-like oxidoreductase N-terminal" evidence="1">
    <location>
        <begin position="5"/>
        <end position="117"/>
    </location>
</feature>
<evidence type="ECO:0000313" key="3">
    <source>
        <dbReference type="EMBL" id="SEP02782.1"/>
    </source>
</evidence>
<evidence type="ECO:0000259" key="1">
    <source>
        <dbReference type="Pfam" id="PF01408"/>
    </source>
</evidence>
<dbReference type="InterPro" id="IPR052515">
    <property type="entry name" value="Gfo/Idh/MocA_Oxidoreductase"/>
</dbReference>
<dbReference type="RefSeq" id="WP_089826206.1">
    <property type="nucleotide sequence ID" value="NZ_FODV01000011.1"/>
</dbReference>
<name>A0A1H8UHS1_9EURY</name>
<sequence>MSPHIGIVGLGLMGTAHAERLRDAGATIAGADIDAKARDQFTTQFEAPVFNDYNALIDSGVDAIVITVPNALHEEVAVAALESGVHVLVEKPLAHTVSSAERIMAAARESTAFCIAGFVLRYYTCFEELHARCVDGEFGEIQHVEAAYVRRDGVPERGWFRNPDLAGGGAVVDIGVHVLDLALAILDFPDIDGVYGRTRSERARLDVEDSATGLIRTSEGSTIALETAWAANRKARKEVVVRGSEGGATLDLSDETLTIYDATESEPDVCRPGETEWLTPEDEALVSAVKSRKPPMIGDLEEALAVQRVIESLYESDATGEVVCP</sequence>
<dbReference type="InterPro" id="IPR036291">
    <property type="entry name" value="NAD(P)-bd_dom_sf"/>
</dbReference>
<gene>
    <name evidence="3" type="ORF">SAMN04487948_11145</name>
</gene>
<dbReference type="AlphaFoldDB" id="A0A1H8UHS1"/>
<dbReference type="InterPro" id="IPR000683">
    <property type="entry name" value="Gfo/Idh/MocA-like_OxRdtase_N"/>
</dbReference>
<reference evidence="4" key="1">
    <citation type="submission" date="2016-10" db="EMBL/GenBank/DDBJ databases">
        <authorList>
            <person name="Varghese N."/>
            <person name="Submissions S."/>
        </authorList>
    </citation>
    <scope>NUCLEOTIDE SEQUENCE [LARGE SCALE GENOMIC DNA]</scope>
    <source>
        <strain evidence="4">CGMCC 1.10121</strain>
    </source>
</reference>
<protein>
    <submittedName>
        <fullName evidence="3">Predicted dehydrogenase</fullName>
    </submittedName>
</protein>
<dbReference type="PANTHER" id="PTHR43249:SF1">
    <property type="entry name" value="D-GLUCOSIDE 3-DEHYDROGENASE"/>
    <property type="match status" value="1"/>
</dbReference>
<dbReference type="OrthoDB" id="303309at2157"/>
<organism evidence="3 4">
    <name type="scientific">Halogranum amylolyticum</name>
    <dbReference type="NCBI Taxonomy" id="660520"/>
    <lineage>
        <taxon>Archaea</taxon>
        <taxon>Methanobacteriati</taxon>
        <taxon>Methanobacteriota</taxon>
        <taxon>Stenosarchaea group</taxon>
        <taxon>Halobacteria</taxon>
        <taxon>Halobacteriales</taxon>
        <taxon>Haloferacaceae</taxon>
    </lineage>
</organism>
<dbReference type="SUPFAM" id="SSF55347">
    <property type="entry name" value="Glyceraldehyde-3-phosphate dehydrogenase-like, C-terminal domain"/>
    <property type="match status" value="1"/>
</dbReference>
<evidence type="ECO:0000259" key="2">
    <source>
        <dbReference type="Pfam" id="PF22725"/>
    </source>
</evidence>
<proteinExistence type="predicted"/>
<dbReference type="Proteomes" id="UP000199126">
    <property type="component" value="Unassembled WGS sequence"/>
</dbReference>
<dbReference type="PANTHER" id="PTHR43249">
    <property type="entry name" value="UDP-N-ACETYL-2-AMINO-2-DEOXY-D-GLUCURONATE OXIDASE"/>
    <property type="match status" value="1"/>
</dbReference>